<dbReference type="EMBL" id="JAALHA020000008">
    <property type="protein sequence ID" value="MDR9896571.1"/>
    <property type="molecule type" value="Genomic_DNA"/>
</dbReference>
<dbReference type="SUPFAM" id="SSF55729">
    <property type="entry name" value="Acyl-CoA N-acyltransferases (Nat)"/>
    <property type="match status" value="1"/>
</dbReference>
<comment type="caution">
    <text evidence="4">The sequence shown here is derived from an EMBL/GenBank/DDBJ whole genome shotgun (WGS) entry which is preliminary data.</text>
</comment>
<feature type="domain" description="N-acetyltransferase" evidence="3">
    <location>
        <begin position="1"/>
        <end position="163"/>
    </location>
</feature>
<dbReference type="PANTHER" id="PTHR43877">
    <property type="entry name" value="AMINOALKYLPHOSPHONATE N-ACETYLTRANSFERASE-RELATED-RELATED"/>
    <property type="match status" value="1"/>
</dbReference>
<protein>
    <submittedName>
        <fullName evidence="4">GNAT family N-acetyltransferase</fullName>
    </submittedName>
</protein>
<proteinExistence type="predicted"/>
<dbReference type="InterPro" id="IPR016181">
    <property type="entry name" value="Acyl_CoA_acyltransferase"/>
</dbReference>
<keyword evidence="5" id="KW-1185">Reference proteome</keyword>
<evidence type="ECO:0000313" key="4">
    <source>
        <dbReference type="EMBL" id="MDR9896571.1"/>
    </source>
</evidence>
<gene>
    <name evidence="4" type="ORF">G7B40_018675</name>
</gene>
<keyword evidence="1" id="KW-0808">Transferase</keyword>
<evidence type="ECO:0000259" key="3">
    <source>
        <dbReference type="PROSITE" id="PS51186"/>
    </source>
</evidence>
<dbReference type="AlphaFoldDB" id="A0AAP5M639"/>
<dbReference type="Pfam" id="PF00583">
    <property type="entry name" value="Acetyltransf_1"/>
    <property type="match status" value="1"/>
</dbReference>
<dbReference type="InterPro" id="IPR000182">
    <property type="entry name" value="GNAT_dom"/>
</dbReference>
<accession>A0AAP5M639</accession>
<dbReference type="PROSITE" id="PS51186">
    <property type="entry name" value="GNAT"/>
    <property type="match status" value="1"/>
</dbReference>
<dbReference type="RefSeq" id="WP_208350781.1">
    <property type="nucleotide sequence ID" value="NZ_JAALHA020000008.1"/>
</dbReference>
<keyword evidence="2" id="KW-0012">Acyltransferase</keyword>
<dbReference type="Gene3D" id="3.40.630.30">
    <property type="match status" value="1"/>
</dbReference>
<evidence type="ECO:0000313" key="5">
    <source>
        <dbReference type="Proteomes" id="UP000667802"/>
    </source>
</evidence>
<organism evidence="4 5">
    <name type="scientific">Aetokthonos hydrillicola Thurmond2011</name>
    <dbReference type="NCBI Taxonomy" id="2712845"/>
    <lineage>
        <taxon>Bacteria</taxon>
        <taxon>Bacillati</taxon>
        <taxon>Cyanobacteriota</taxon>
        <taxon>Cyanophyceae</taxon>
        <taxon>Nostocales</taxon>
        <taxon>Hapalosiphonaceae</taxon>
        <taxon>Aetokthonos</taxon>
    </lineage>
</organism>
<evidence type="ECO:0000256" key="1">
    <source>
        <dbReference type="ARBA" id="ARBA00022679"/>
    </source>
</evidence>
<sequence>MSIRSAVPTDIPALLPMVTKICILYESWDSAKFNFILDPEKRYERFLKQLITDERGVFFVAEDEDQLVGFLIATVESETPIYILEEFAFIHDLWVEPEYRRKGIARDMIMQAVEHFRQIGIEQIRLDTAAVNQPARRLFASCGFRISTVEMLKELDQLVEESK</sequence>
<name>A0AAP5M639_9CYAN</name>
<evidence type="ECO:0000256" key="2">
    <source>
        <dbReference type="ARBA" id="ARBA00023315"/>
    </source>
</evidence>
<dbReference type="CDD" id="cd04301">
    <property type="entry name" value="NAT_SF"/>
    <property type="match status" value="1"/>
</dbReference>
<dbReference type="InterPro" id="IPR050832">
    <property type="entry name" value="Bact_Acetyltransf"/>
</dbReference>
<reference evidence="5" key="1">
    <citation type="journal article" date="2021" name="Science">
        <title>Hunting the eagle killer: A cyanobacterial neurotoxin causes vacuolar myelinopathy.</title>
        <authorList>
            <person name="Breinlinger S."/>
            <person name="Phillips T.J."/>
            <person name="Haram B.N."/>
            <person name="Mares J."/>
            <person name="Martinez Yerena J.A."/>
            <person name="Hrouzek P."/>
            <person name="Sobotka R."/>
            <person name="Henderson W.M."/>
            <person name="Schmieder P."/>
            <person name="Williams S.M."/>
            <person name="Lauderdale J.D."/>
            <person name="Wilde H.D."/>
            <person name="Gerrin W."/>
            <person name="Kust A."/>
            <person name="Washington J.W."/>
            <person name="Wagner C."/>
            <person name="Geier B."/>
            <person name="Liebeke M."/>
            <person name="Enke H."/>
            <person name="Niedermeyer T.H.J."/>
            <person name="Wilde S.B."/>
        </authorList>
    </citation>
    <scope>NUCLEOTIDE SEQUENCE [LARGE SCALE GENOMIC DNA]</scope>
    <source>
        <strain evidence="5">Thurmond2011</strain>
    </source>
</reference>
<dbReference type="Proteomes" id="UP000667802">
    <property type="component" value="Unassembled WGS sequence"/>
</dbReference>
<dbReference type="GO" id="GO:0016747">
    <property type="term" value="F:acyltransferase activity, transferring groups other than amino-acyl groups"/>
    <property type="evidence" value="ECO:0007669"/>
    <property type="project" value="InterPro"/>
</dbReference>